<evidence type="ECO:0000256" key="13">
    <source>
        <dbReference type="ARBA" id="ARBA00023237"/>
    </source>
</evidence>
<evidence type="ECO:0000256" key="4">
    <source>
        <dbReference type="ARBA" id="ARBA00022452"/>
    </source>
</evidence>
<evidence type="ECO:0000256" key="3">
    <source>
        <dbReference type="ARBA" id="ARBA00022448"/>
    </source>
</evidence>
<keyword evidence="6 14" id="KW-0812">Transmembrane</keyword>
<dbReference type="InterPro" id="IPR012910">
    <property type="entry name" value="Plug_dom"/>
</dbReference>
<feature type="domain" description="TonB-dependent receptor-like beta-barrel" evidence="17">
    <location>
        <begin position="253"/>
        <end position="683"/>
    </location>
</feature>
<proteinExistence type="inferred from homology"/>
<dbReference type="InterPro" id="IPR010917">
    <property type="entry name" value="TonB_rcpt_CS"/>
</dbReference>
<keyword evidence="11 14" id="KW-0472">Membrane</keyword>
<evidence type="ECO:0000313" key="20">
    <source>
        <dbReference type="Proteomes" id="UP001501788"/>
    </source>
</evidence>
<keyword evidence="12 19" id="KW-0675">Receptor</keyword>
<accession>A0ABP8L023</accession>
<dbReference type="InterPro" id="IPR037066">
    <property type="entry name" value="Plug_dom_sf"/>
</dbReference>
<dbReference type="PANTHER" id="PTHR32552:SF68">
    <property type="entry name" value="FERRICHROME OUTER MEMBRANE TRANSPORTER_PHAGE RECEPTOR"/>
    <property type="match status" value="1"/>
</dbReference>
<dbReference type="SUPFAM" id="SSF56935">
    <property type="entry name" value="Porins"/>
    <property type="match status" value="1"/>
</dbReference>
<dbReference type="PROSITE" id="PS52016">
    <property type="entry name" value="TONB_DEPENDENT_REC_3"/>
    <property type="match status" value="1"/>
</dbReference>
<name>A0ABP8L023_9BURK</name>
<evidence type="ECO:0000256" key="6">
    <source>
        <dbReference type="ARBA" id="ARBA00022692"/>
    </source>
</evidence>
<evidence type="ECO:0000256" key="7">
    <source>
        <dbReference type="ARBA" id="ARBA00022729"/>
    </source>
</evidence>
<dbReference type="InterPro" id="IPR036942">
    <property type="entry name" value="Beta-barrel_TonB_sf"/>
</dbReference>
<keyword evidence="13 14" id="KW-0998">Cell outer membrane</keyword>
<comment type="similarity">
    <text evidence="2 14 16">Belongs to the TonB-dependent receptor family.</text>
</comment>
<dbReference type="Pfam" id="PF00593">
    <property type="entry name" value="TonB_dep_Rec_b-barrel"/>
    <property type="match status" value="1"/>
</dbReference>
<keyword evidence="4 14" id="KW-1134">Transmembrane beta strand</keyword>
<evidence type="ECO:0000259" key="18">
    <source>
        <dbReference type="Pfam" id="PF07715"/>
    </source>
</evidence>
<evidence type="ECO:0000256" key="11">
    <source>
        <dbReference type="ARBA" id="ARBA00023136"/>
    </source>
</evidence>
<gene>
    <name evidence="19" type="ORF">GCM10023090_05980</name>
</gene>
<evidence type="ECO:0000256" key="9">
    <source>
        <dbReference type="ARBA" id="ARBA00023065"/>
    </source>
</evidence>
<comment type="caution">
    <text evidence="19">The sequence shown here is derived from an EMBL/GenBank/DDBJ whole genome shotgun (WGS) entry which is preliminary data.</text>
</comment>
<dbReference type="CDD" id="cd01347">
    <property type="entry name" value="ligand_gated_channel"/>
    <property type="match status" value="1"/>
</dbReference>
<evidence type="ECO:0000256" key="15">
    <source>
        <dbReference type="PROSITE-ProRule" id="PRU10144"/>
    </source>
</evidence>
<keyword evidence="7" id="KW-0732">Signal</keyword>
<feature type="short sequence motif" description="TonB C-terminal box" evidence="15">
    <location>
        <begin position="699"/>
        <end position="716"/>
    </location>
</feature>
<evidence type="ECO:0000313" key="19">
    <source>
        <dbReference type="EMBL" id="GAA4419535.1"/>
    </source>
</evidence>
<reference evidence="20" key="1">
    <citation type="journal article" date="2019" name="Int. J. Syst. Evol. Microbiol.">
        <title>The Global Catalogue of Microorganisms (GCM) 10K type strain sequencing project: providing services to taxonomists for standard genome sequencing and annotation.</title>
        <authorList>
            <consortium name="The Broad Institute Genomics Platform"/>
            <consortium name="The Broad Institute Genome Sequencing Center for Infectious Disease"/>
            <person name="Wu L."/>
            <person name="Ma J."/>
        </authorList>
    </citation>
    <scope>NUCLEOTIDE SEQUENCE [LARGE SCALE GENOMIC DNA]</scope>
    <source>
        <strain evidence="20">JCM 31890</strain>
    </source>
</reference>
<evidence type="ECO:0000256" key="2">
    <source>
        <dbReference type="ARBA" id="ARBA00009810"/>
    </source>
</evidence>
<keyword evidence="20" id="KW-1185">Reference proteome</keyword>
<evidence type="ECO:0000256" key="8">
    <source>
        <dbReference type="ARBA" id="ARBA00023004"/>
    </source>
</evidence>
<evidence type="ECO:0000256" key="14">
    <source>
        <dbReference type="PROSITE-ProRule" id="PRU01360"/>
    </source>
</evidence>
<dbReference type="InterPro" id="IPR000531">
    <property type="entry name" value="Beta-barrel_TonB"/>
</dbReference>
<evidence type="ECO:0000256" key="10">
    <source>
        <dbReference type="ARBA" id="ARBA00023077"/>
    </source>
</evidence>
<keyword evidence="5" id="KW-0410">Iron transport</keyword>
<dbReference type="Gene3D" id="2.40.170.20">
    <property type="entry name" value="TonB-dependent receptor, beta-barrel domain"/>
    <property type="match status" value="1"/>
</dbReference>
<dbReference type="Pfam" id="PF07715">
    <property type="entry name" value="Plug"/>
    <property type="match status" value="1"/>
</dbReference>
<keyword evidence="8" id="KW-0408">Iron</keyword>
<organism evidence="19 20">
    <name type="scientific">Acidovorax lacteus</name>
    <dbReference type="NCBI Taxonomy" id="1924988"/>
    <lineage>
        <taxon>Bacteria</taxon>
        <taxon>Pseudomonadati</taxon>
        <taxon>Pseudomonadota</taxon>
        <taxon>Betaproteobacteria</taxon>
        <taxon>Burkholderiales</taxon>
        <taxon>Comamonadaceae</taxon>
        <taxon>Acidovorax</taxon>
    </lineage>
</organism>
<evidence type="ECO:0000256" key="5">
    <source>
        <dbReference type="ARBA" id="ARBA00022496"/>
    </source>
</evidence>
<dbReference type="Gene3D" id="2.170.130.10">
    <property type="entry name" value="TonB-dependent receptor, plug domain"/>
    <property type="match status" value="1"/>
</dbReference>
<evidence type="ECO:0000256" key="1">
    <source>
        <dbReference type="ARBA" id="ARBA00004571"/>
    </source>
</evidence>
<keyword evidence="9" id="KW-0406">Ion transport</keyword>
<protein>
    <submittedName>
        <fullName evidence="19">TonB-dependent receptor</fullName>
    </submittedName>
</protein>
<keyword evidence="10 16" id="KW-0798">TonB box</keyword>
<evidence type="ECO:0000256" key="12">
    <source>
        <dbReference type="ARBA" id="ARBA00023170"/>
    </source>
</evidence>
<dbReference type="PROSITE" id="PS01156">
    <property type="entry name" value="TONB_DEPENDENT_REC_2"/>
    <property type="match status" value="1"/>
</dbReference>
<comment type="subcellular location">
    <subcellularLocation>
        <location evidence="1 14">Cell outer membrane</location>
        <topology evidence="1 14">Multi-pass membrane protein</topology>
    </subcellularLocation>
</comment>
<feature type="domain" description="TonB-dependent receptor plug" evidence="18">
    <location>
        <begin position="87"/>
        <end position="196"/>
    </location>
</feature>
<evidence type="ECO:0000256" key="16">
    <source>
        <dbReference type="RuleBase" id="RU003357"/>
    </source>
</evidence>
<sequence length="716" mass="78589">MQRVVTEAPNIEGAVWFPMPSLSRIPSGVPARHALALAVATAISTLSVPAWAQSAASATPAAEASSDAALTLGTVTVKSAPWGALNVRNVFSSVDILGASMLQDQHVDYSWELLTRAPGVQVTQFKQGTDAGRFSMRGFNGEGRVNAVKLLIDGIPSNDNAGGMPFLDAVFPLEMEAIEIVRGTNDPRHGLNNIAGNVNVITRQGGNDGQASLTLGSFGTRELQITKGFESGNWSQNYFVATRESDGYRDHANADKKALSGRWFYTSDGGQWRAGVIARYYRNKALESGYLTAEQAARAPRSSPAYAAWDRSARETTQLSAHLEGQLSDDLAWTTRAYTQHYENRRFVRFSEAGVQQERYNDEAHKGLISTLTWRPKVAWAHAFALEGGFDAQWQDNAAERYRTVQQVRTSQIRDWDFDLNTRGAYVQAVVQPVQALKIIPALRVDRISGRFTDSLTRVTSPVHDYGTITQPKISVAYAVRPDTSVYANWGRTFQIGTGIDSFRTPSQSRNLDPSLNDGWETGVKWQPTTGVETRVAYWEQRASGEVARVLGVNGLPDPGGQGNVGRTVRKGLDVQINARLDARWSGWLGYSSQIARIVEPDPSAPATRGKEIENVPRYLATLGLDYQASTQLKLSAWTNAQGNYYLERTNTLGRTGGYALLNLGATWRLSPTLDVGLQLKNVTNRKYVYAWYDSGSSGYSPGDGRSAYAGVYWKF</sequence>
<dbReference type="PANTHER" id="PTHR32552">
    <property type="entry name" value="FERRICHROME IRON RECEPTOR-RELATED"/>
    <property type="match status" value="1"/>
</dbReference>
<dbReference type="InterPro" id="IPR039426">
    <property type="entry name" value="TonB-dep_rcpt-like"/>
</dbReference>
<dbReference type="EMBL" id="BAABEX010000004">
    <property type="protein sequence ID" value="GAA4419535.1"/>
    <property type="molecule type" value="Genomic_DNA"/>
</dbReference>
<evidence type="ECO:0000259" key="17">
    <source>
        <dbReference type="Pfam" id="PF00593"/>
    </source>
</evidence>
<dbReference type="Proteomes" id="UP001501788">
    <property type="component" value="Unassembled WGS sequence"/>
</dbReference>
<keyword evidence="3 14" id="KW-0813">Transport</keyword>